<dbReference type="GeneID" id="18934036"/>
<dbReference type="KEGG" id="mlr:MELLADRAFT_85982"/>
<evidence type="ECO:0000313" key="1">
    <source>
        <dbReference type="EMBL" id="EGG07072.1"/>
    </source>
</evidence>
<name>F4RKC7_MELLP</name>
<dbReference type="VEuPathDB" id="FungiDB:MELLADRAFT_85982"/>
<gene>
    <name evidence="1" type="ORF">MELLADRAFT_85982</name>
</gene>
<protein>
    <submittedName>
        <fullName evidence="1">Uncharacterized protein</fullName>
    </submittedName>
</protein>
<reference evidence="2" key="1">
    <citation type="journal article" date="2011" name="Proc. Natl. Acad. Sci. U.S.A.">
        <title>Obligate biotrophy features unraveled by the genomic analysis of rust fungi.</title>
        <authorList>
            <person name="Duplessis S."/>
            <person name="Cuomo C.A."/>
            <person name="Lin Y.-C."/>
            <person name="Aerts A."/>
            <person name="Tisserant E."/>
            <person name="Veneault-Fourrey C."/>
            <person name="Joly D.L."/>
            <person name="Hacquard S."/>
            <person name="Amselem J."/>
            <person name="Cantarel B.L."/>
            <person name="Chiu R."/>
            <person name="Coutinho P.M."/>
            <person name="Feau N."/>
            <person name="Field M."/>
            <person name="Frey P."/>
            <person name="Gelhaye E."/>
            <person name="Goldberg J."/>
            <person name="Grabherr M.G."/>
            <person name="Kodira C.D."/>
            <person name="Kohler A."/>
            <person name="Kuees U."/>
            <person name="Lindquist E.A."/>
            <person name="Lucas S.M."/>
            <person name="Mago R."/>
            <person name="Mauceli E."/>
            <person name="Morin E."/>
            <person name="Murat C."/>
            <person name="Pangilinan J.L."/>
            <person name="Park R."/>
            <person name="Pearson M."/>
            <person name="Quesneville H."/>
            <person name="Rouhier N."/>
            <person name="Sakthikumar S."/>
            <person name="Salamov A.A."/>
            <person name="Schmutz J."/>
            <person name="Selles B."/>
            <person name="Shapiro H."/>
            <person name="Tanguay P."/>
            <person name="Tuskan G.A."/>
            <person name="Henrissat B."/>
            <person name="Van de Peer Y."/>
            <person name="Rouze P."/>
            <person name="Ellis J.G."/>
            <person name="Dodds P.N."/>
            <person name="Schein J.E."/>
            <person name="Zhong S."/>
            <person name="Hamelin R.C."/>
            <person name="Grigoriev I.V."/>
            <person name="Szabo L.J."/>
            <person name="Martin F."/>
        </authorList>
    </citation>
    <scope>NUCLEOTIDE SEQUENCE [LARGE SCALE GENOMIC DNA]</scope>
    <source>
        <strain evidence="2">98AG31 / pathotype 3-4-7</strain>
    </source>
</reference>
<dbReference type="Proteomes" id="UP000001072">
    <property type="component" value="Unassembled WGS sequence"/>
</dbReference>
<dbReference type="InParanoid" id="F4RKC7"/>
<accession>F4RKC7</accession>
<dbReference type="HOGENOM" id="CLU_095764_0_0_1"/>
<dbReference type="EMBL" id="GL883105">
    <property type="protein sequence ID" value="EGG07072.1"/>
    <property type="molecule type" value="Genomic_DNA"/>
</dbReference>
<evidence type="ECO:0000313" key="2">
    <source>
        <dbReference type="Proteomes" id="UP000001072"/>
    </source>
</evidence>
<organism evidence="2">
    <name type="scientific">Melampsora larici-populina (strain 98AG31 / pathotype 3-4-7)</name>
    <name type="common">Poplar leaf rust fungus</name>
    <dbReference type="NCBI Taxonomy" id="747676"/>
    <lineage>
        <taxon>Eukaryota</taxon>
        <taxon>Fungi</taxon>
        <taxon>Dikarya</taxon>
        <taxon>Basidiomycota</taxon>
        <taxon>Pucciniomycotina</taxon>
        <taxon>Pucciniomycetes</taxon>
        <taxon>Pucciniales</taxon>
        <taxon>Melampsoraceae</taxon>
        <taxon>Melampsora</taxon>
    </lineage>
</organism>
<keyword evidence="2" id="KW-1185">Reference proteome</keyword>
<dbReference type="AlphaFoldDB" id="F4RKC7"/>
<sequence length="184" mass="21397">MVAPRLSNLVSSFNCEKSYVQALFEAPIYIPSQSTRWVNSSADIDTKRIGDFEAYVLQNFKNGNYRLAAEELNSHFLQNYKFLKKEEIDEISHVENEAVEVLQETLHLVRDSHELIESIQFRLRQPQLSRTEREDFEEQLKSANTSLKARQEIFNTMVQNVGFITAFIKHHTDILVKYQLAPST</sequence>
<proteinExistence type="predicted"/>
<dbReference type="RefSeq" id="XP_007409514.1">
    <property type="nucleotide sequence ID" value="XM_007409452.1"/>
</dbReference>